<evidence type="ECO:0000256" key="1">
    <source>
        <dbReference type="RuleBase" id="RU363098"/>
    </source>
</evidence>
<sequence>METRRMLASMTGHANASEVATPMDKLMQTLPEPNRNDIRKRTKGALSAGLGLHIGRRRRNRPGTSATLFAAVEKTGTLAEGKCYVAIDTTIHEGPVAVWRYPCQSARDLVVLQAVRPPPGTLVSMNCITLSQHGSVNSLLAGGDVDGDLDMISFWPKLVEFLADTEEAVKAWDFKTLEAEALEGQTYLREAQRVKTISLRGLACRFAERIASRAIKALLSGAEQSRLEEAVHEALVAACLAHRAMDAPKKFPVDSFLGAMRRMRRKFNLSAKADWLKELDLGRLGHVWVPADTVVLGEEAAERVVNFVLDGGAHGTVLMNELAALCHHKLHRKFGSDAARWFGYTAEGMVAQLLSVAAAEDFSVAVDRSLIFFLQAGLRLALTSGDSIHRDSKQVGARLLANAAMKGGVDRRGYWAFWSPQRPALDTYRLYVILRRSDLEPRL</sequence>
<comment type="catalytic activity">
    <reaction evidence="1">
        <text>RNA(n) + a ribonucleoside 5'-triphosphate = RNA(n+1) + diphosphate</text>
        <dbReference type="Rhea" id="RHEA:21248"/>
        <dbReference type="Rhea" id="RHEA-COMP:14527"/>
        <dbReference type="Rhea" id="RHEA-COMP:17342"/>
        <dbReference type="ChEBI" id="CHEBI:33019"/>
        <dbReference type="ChEBI" id="CHEBI:61557"/>
        <dbReference type="ChEBI" id="CHEBI:140395"/>
        <dbReference type="EC" id="2.7.7.48"/>
    </reaction>
</comment>
<dbReference type="InterPro" id="IPR007855">
    <property type="entry name" value="RDRP"/>
</dbReference>
<dbReference type="EC" id="2.7.7.48" evidence="1"/>
<dbReference type="EMBL" id="LSRX01003222">
    <property type="protein sequence ID" value="OLP74776.1"/>
    <property type="molecule type" value="Genomic_DNA"/>
</dbReference>
<keyword evidence="1" id="KW-0694">RNA-binding</keyword>
<protein>
    <recommendedName>
        <fullName evidence="1">RNA-dependent RNA polymerase</fullName>
        <ecNumber evidence="1">2.7.7.48</ecNumber>
    </recommendedName>
</protein>
<dbReference type="GO" id="GO:0003723">
    <property type="term" value="F:RNA binding"/>
    <property type="evidence" value="ECO:0007669"/>
    <property type="project" value="UniProtKB-KW"/>
</dbReference>
<dbReference type="PANTHER" id="PTHR23079">
    <property type="entry name" value="RNA-DEPENDENT RNA POLYMERASE"/>
    <property type="match status" value="1"/>
</dbReference>
<keyword evidence="4" id="KW-1185">Reference proteome</keyword>
<keyword evidence="1" id="KW-0548">Nucleotidyltransferase</keyword>
<proteinExistence type="inferred from homology"/>
<accession>A0A1Q9BVU4</accession>
<dbReference type="AlphaFoldDB" id="A0A1Q9BVU4"/>
<dbReference type="InterPro" id="IPR057596">
    <property type="entry name" value="RDRP_core"/>
</dbReference>
<keyword evidence="1" id="KW-0808">Transferase</keyword>
<keyword evidence="1" id="KW-0696">RNA-directed RNA polymerase</keyword>
<dbReference type="GO" id="GO:0030422">
    <property type="term" value="P:siRNA processing"/>
    <property type="evidence" value="ECO:0007669"/>
    <property type="project" value="TreeGrafter"/>
</dbReference>
<feature type="domain" description="RDRP core" evidence="2">
    <location>
        <begin position="64"/>
        <end position="250"/>
    </location>
</feature>
<organism evidence="3 4">
    <name type="scientific">Symbiodinium microadriaticum</name>
    <name type="common">Dinoflagellate</name>
    <name type="synonym">Zooxanthella microadriatica</name>
    <dbReference type="NCBI Taxonomy" id="2951"/>
    <lineage>
        <taxon>Eukaryota</taxon>
        <taxon>Sar</taxon>
        <taxon>Alveolata</taxon>
        <taxon>Dinophyceae</taxon>
        <taxon>Suessiales</taxon>
        <taxon>Symbiodiniaceae</taxon>
        <taxon>Symbiodinium</taxon>
    </lineage>
</organism>
<dbReference type="OrthoDB" id="416941at2759"/>
<evidence type="ECO:0000313" key="3">
    <source>
        <dbReference type="EMBL" id="OLP74776.1"/>
    </source>
</evidence>
<gene>
    <name evidence="3" type="ORF">AK812_SmicGene45590</name>
</gene>
<reference evidence="3 4" key="1">
    <citation type="submission" date="2016-02" db="EMBL/GenBank/DDBJ databases">
        <title>Genome analysis of coral dinoflagellate symbionts highlights evolutionary adaptations to a symbiotic lifestyle.</title>
        <authorList>
            <person name="Aranda M."/>
            <person name="Li Y."/>
            <person name="Liew Y.J."/>
            <person name="Baumgarten S."/>
            <person name="Simakov O."/>
            <person name="Wilson M."/>
            <person name="Piel J."/>
            <person name="Ashoor H."/>
            <person name="Bougouffa S."/>
            <person name="Bajic V.B."/>
            <person name="Ryu T."/>
            <person name="Ravasi T."/>
            <person name="Bayer T."/>
            <person name="Micklem G."/>
            <person name="Kim H."/>
            <person name="Bhak J."/>
            <person name="Lajeunesse T.C."/>
            <person name="Voolstra C.R."/>
        </authorList>
    </citation>
    <scope>NUCLEOTIDE SEQUENCE [LARGE SCALE GENOMIC DNA]</scope>
    <source>
        <strain evidence="3 4">CCMP2467</strain>
    </source>
</reference>
<comment type="caution">
    <text evidence="3">The sequence shown here is derived from an EMBL/GenBank/DDBJ whole genome shotgun (WGS) entry which is preliminary data.</text>
</comment>
<dbReference type="PANTHER" id="PTHR23079:SF55">
    <property type="entry name" value="RNA-DIRECTED RNA POLYMERASE"/>
    <property type="match status" value="1"/>
</dbReference>
<dbReference type="GO" id="GO:0031380">
    <property type="term" value="C:nuclear RNA-directed RNA polymerase complex"/>
    <property type="evidence" value="ECO:0007669"/>
    <property type="project" value="TreeGrafter"/>
</dbReference>
<dbReference type="Pfam" id="PF05183">
    <property type="entry name" value="RdRP"/>
    <property type="match status" value="1"/>
</dbReference>
<comment type="similarity">
    <text evidence="1">Belongs to the RdRP family.</text>
</comment>
<evidence type="ECO:0000259" key="2">
    <source>
        <dbReference type="Pfam" id="PF05183"/>
    </source>
</evidence>
<evidence type="ECO:0000313" key="4">
    <source>
        <dbReference type="Proteomes" id="UP000186817"/>
    </source>
</evidence>
<dbReference type="GO" id="GO:0003968">
    <property type="term" value="F:RNA-directed RNA polymerase activity"/>
    <property type="evidence" value="ECO:0007669"/>
    <property type="project" value="UniProtKB-KW"/>
</dbReference>
<name>A0A1Q9BVU4_SYMMI</name>
<dbReference type="Proteomes" id="UP000186817">
    <property type="component" value="Unassembled WGS sequence"/>
</dbReference>